<organism evidence="9 10">
    <name type="scientific">Neopusillimonas maritima</name>
    <dbReference type="NCBI Taxonomy" id="2026239"/>
    <lineage>
        <taxon>Bacteria</taxon>
        <taxon>Pseudomonadati</taxon>
        <taxon>Pseudomonadota</taxon>
        <taxon>Betaproteobacteria</taxon>
        <taxon>Burkholderiales</taxon>
        <taxon>Alcaligenaceae</taxon>
        <taxon>Neopusillimonas</taxon>
    </lineage>
</organism>
<dbReference type="Pfam" id="PF00528">
    <property type="entry name" value="BPD_transp_1"/>
    <property type="match status" value="1"/>
</dbReference>
<dbReference type="SUPFAM" id="SSF161098">
    <property type="entry name" value="MetI-like"/>
    <property type="match status" value="1"/>
</dbReference>
<feature type="transmembrane region" description="Helical" evidence="7">
    <location>
        <begin position="121"/>
        <end position="144"/>
    </location>
</feature>
<evidence type="ECO:0000313" key="9">
    <source>
        <dbReference type="EMBL" id="RIY38787.1"/>
    </source>
</evidence>
<feature type="domain" description="ABC transmembrane type-1" evidence="8">
    <location>
        <begin position="55"/>
        <end position="235"/>
    </location>
</feature>
<keyword evidence="5 7" id="KW-1133">Transmembrane helix</keyword>
<dbReference type="PROSITE" id="PS50928">
    <property type="entry name" value="ABC_TM1"/>
    <property type="match status" value="1"/>
</dbReference>
<dbReference type="PANTHER" id="PTHR30151">
    <property type="entry name" value="ALKANE SULFONATE ABC TRANSPORTER-RELATED, MEMBRANE SUBUNIT"/>
    <property type="match status" value="1"/>
</dbReference>
<feature type="transmembrane region" description="Helical" evidence="7">
    <location>
        <begin position="6"/>
        <end position="26"/>
    </location>
</feature>
<keyword evidence="3" id="KW-1003">Cell membrane</keyword>
<feature type="transmembrane region" description="Helical" evidence="7">
    <location>
        <begin position="165"/>
        <end position="196"/>
    </location>
</feature>
<dbReference type="GO" id="GO:0055085">
    <property type="term" value="P:transmembrane transport"/>
    <property type="evidence" value="ECO:0007669"/>
    <property type="project" value="InterPro"/>
</dbReference>
<dbReference type="PANTHER" id="PTHR30151:SF38">
    <property type="entry name" value="ALIPHATIC SULFONATES TRANSPORT PERMEASE PROTEIN SSUC-RELATED"/>
    <property type="match status" value="1"/>
</dbReference>
<dbReference type="InterPro" id="IPR000515">
    <property type="entry name" value="MetI-like"/>
</dbReference>
<evidence type="ECO:0000256" key="7">
    <source>
        <dbReference type="RuleBase" id="RU363032"/>
    </source>
</evidence>
<comment type="caution">
    <text evidence="9">The sequence shown here is derived from an EMBL/GenBank/DDBJ whole genome shotgun (WGS) entry which is preliminary data.</text>
</comment>
<feature type="transmembrane region" description="Helical" evidence="7">
    <location>
        <begin position="216"/>
        <end position="234"/>
    </location>
</feature>
<evidence type="ECO:0000313" key="10">
    <source>
        <dbReference type="Proteomes" id="UP000266206"/>
    </source>
</evidence>
<dbReference type="CDD" id="cd06261">
    <property type="entry name" value="TM_PBP2"/>
    <property type="match status" value="1"/>
</dbReference>
<evidence type="ECO:0000259" key="8">
    <source>
        <dbReference type="PROSITE" id="PS50928"/>
    </source>
</evidence>
<feature type="transmembrane region" description="Helical" evidence="7">
    <location>
        <begin position="96"/>
        <end position="115"/>
    </location>
</feature>
<keyword evidence="6 7" id="KW-0472">Membrane</keyword>
<keyword evidence="4 7" id="KW-0812">Transmembrane</keyword>
<proteinExistence type="inferred from homology"/>
<evidence type="ECO:0000256" key="5">
    <source>
        <dbReference type="ARBA" id="ARBA00022989"/>
    </source>
</evidence>
<dbReference type="InterPro" id="IPR035906">
    <property type="entry name" value="MetI-like_sf"/>
</dbReference>
<gene>
    <name evidence="9" type="ORF">CJP73_16255</name>
</gene>
<reference evidence="9 10" key="1">
    <citation type="submission" date="2017-08" db="EMBL/GenBank/DDBJ databases">
        <title>Pusillimonas indicus sp. nov., a member of the family Alcaligenaceae isolated from surface seawater.</title>
        <authorList>
            <person name="Li J."/>
        </authorList>
    </citation>
    <scope>NUCLEOTIDE SEQUENCE [LARGE SCALE GENOMIC DNA]</scope>
    <source>
        <strain evidence="9 10">L52-1-41</strain>
    </source>
</reference>
<sequence length="255" mass="27744">MLRSWQGAIFPGIVFVIWELAGHMEGLKRDSLSQPSDIFVALYLGLLDGSIFRATAQTFEAALLGFFIASLVGVLVGIGLGLAPRIERIVGPTIDLLRPIPSVALIPLTLMIYGFGVRMEAAVVAFACIWPVLIVTISAVRSIEPGLIEVAKVLEMQPFERIRKIVLPAAFGRIAVGLQLALSISLVVAVTVEIVLNPRGLGHSMMNAQQALRFDVMYAQLLWIGLVGWALSHYSQKLINKWSPAFQAAKQGERS</sequence>
<accession>A0A3A1YRY7</accession>
<evidence type="ECO:0000256" key="4">
    <source>
        <dbReference type="ARBA" id="ARBA00022692"/>
    </source>
</evidence>
<dbReference type="Gene3D" id="1.10.3720.10">
    <property type="entry name" value="MetI-like"/>
    <property type="match status" value="1"/>
</dbReference>
<evidence type="ECO:0000256" key="6">
    <source>
        <dbReference type="ARBA" id="ARBA00023136"/>
    </source>
</evidence>
<dbReference type="OrthoDB" id="5458199at2"/>
<keyword evidence="2 7" id="KW-0813">Transport</keyword>
<dbReference type="RefSeq" id="WP_114421979.1">
    <property type="nucleotide sequence ID" value="NZ_NQYH01000029.1"/>
</dbReference>
<protein>
    <recommendedName>
        <fullName evidence="8">ABC transmembrane type-1 domain-containing protein</fullName>
    </recommendedName>
</protein>
<evidence type="ECO:0000256" key="1">
    <source>
        <dbReference type="ARBA" id="ARBA00004651"/>
    </source>
</evidence>
<name>A0A3A1YRY7_9BURK</name>
<dbReference type="Proteomes" id="UP000266206">
    <property type="component" value="Unassembled WGS sequence"/>
</dbReference>
<comment type="subcellular location">
    <subcellularLocation>
        <location evidence="1 7">Cell membrane</location>
        <topology evidence="1 7">Multi-pass membrane protein</topology>
    </subcellularLocation>
</comment>
<dbReference type="AlphaFoldDB" id="A0A3A1YRY7"/>
<evidence type="ECO:0000256" key="2">
    <source>
        <dbReference type="ARBA" id="ARBA00022448"/>
    </source>
</evidence>
<dbReference type="EMBL" id="NQYH01000029">
    <property type="protein sequence ID" value="RIY38787.1"/>
    <property type="molecule type" value="Genomic_DNA"/>
</dbReference>
<evidence type="ECO:0000256" key="3">
    <source>
        <dbReference type="ARBA" id="ARBA00022475"/>
    </source>
</evidence>
<dbReference type="GO" id="GO:0005886">
    <property type="term" value="C:plasma membrane"/>
    <property type="evidence" value="ECO:0007669"/>
    <property type="project" value="UniProtKB-SubCell"/>
</dbReference>
<comment type="similarity">
    <text evidence="7">Belongs to the binding-protein-dependent transport system permease family.</text>
</comment>
<feature type="transmembrane region" description="Helical" evidence="7">
    <location>
        <begin position="62"/>
        <end position="84"/>
    </location>
</feature>